<dbReference type="Pfam" id="PF04616">
    <property type="entry name" value="Glyco_hydro_43"/>
    <property type="match status" value="1"/>
</dbReference>
<evidence type="ECO:0000256" key="2">
    <source>
        <dbReference type="ARBA" id="ARBA00009865"/>
    </source>
</evidence>
<keyword evidence="4 7" id="KW-0326">Glycosidase</keyword>
<evidence type="ECO:0000256" key="4">
    <source>
        <dbReference type="ARBA" id="ARBA00023295"/>
    </source>
</evidence>
<evidence type="ECO:0000256" key="1">
    <source>
        <dbReference type="ARBA" id="ARBA00004834"/>
    </source>
</evidence>
<evidence type="ECO:0000313" key="11">
    <source>
        <dbReference type="Proteomes" id="UP000266482"/>
    </source>
</evidence>
<dbReference type="InterPro" id="IPR023296">
    <property type="entry name" value="Glyco_hydro_beta-prop_sf"/>
</dbReference>
<dbReference type="RefSeq" id="WP_119598653.1">
    <property type="nucleotide sequence ID" value="NZ_QXQA01000003.1"/>
</dbReference>
<feature type="signal peptide" evidence="8">
    <location>
        <begin position="1"/>
        <end position="32"/>
    </location>
</feature>
<dbReference type="CDD" id="cd18832">
    <property type="entry name" value="GH43_GsAbnA-like"/>
    <property type="match status" value="1"/>
</dbReference>
<evidence type="ECO:0000313" key="10">
    <source>
        <dbReference type="EMBL" id="RIX53907.1"/>
    </source>
</evidence>
<comment type="similarity">
    <text evidence="2 7">Belongs to the glycosyl hydrolase 43 family.</text>
</comment>
<gene>
    <name evidence="10" type="ORF">D3P08_06520</name>
</gene>
<evidence type="ECO:0000256" key="7">
    <source>
        <dbReference type="RuleBase" id="RU361187"/>
    </source>
</evidence>
<name>A0A3A1UZI1_9BACL</name>
<feature type="active site" description="Proton donor" evidence="5">
    <location>
        <position position="242"/>
    </location>
</feature>
<keyword evidence="11" id="KW-1185">Reference proteome</keyword>
<evidence type="ECO:0000256" key="8">
    <source>
        <dbReference type="SAM" id="SignalP"/>
    </source>
</evidence>
<evidence type="ECO:0000259" key="9">
    <source>
        <dbReference type="Pfam" id="PF16369"/>
    </source>
</evidence>
<dbReference type="PANTHER" id="PTHR43301:SF3">
    <property type="entry name" value="ARABINAN ENDO-1,5-ALPHA-L-ARABINOSIDASE A-RELATED"/>
    <property type="match status" value="1"/>
</dbReference>
<dbReference type="PANTHER" id="PTHR43301">
    <property type="entry name" value="ARABINAN ENDO-1,5-ALPHA-L-ARABINOSIDASE"/>
    <property type="match status" value="1"/>
</dbReference>
<feature type="chain" id="PRO_5017401403" evidence="8">
    <location>
        <begin position="33"/>
        <end position="505"/>
    </location>
</feature>
<dbReference type="PROSITE" id="PS51257">
    <property type="entry name" value="PROKAR_LIPOPROTEIN"/>
    <property type="match status" value="1"/>
</dbReference>
<feature type="domain" description="Extracellular endo-alpha-(1-&gt;5)-L-arabinanase C-terminal" evidence="9">
    <location>
        <begin position="385"/>
        <end position="488"/>
    </location>
</feature>
<evidence type="ECO:0000256" key="3">
    <source>
        <dbReference type="ARBA" id="ARBA00022801"/>
    </source>
</evidence>
<sequence>MAGLNRLPSRAAVAATTALTAAMLLIAGCSGANNGESGRAEGGTPVFTEASVHDPSIVRAKGGAYYVFGSHLAAAKSDDLLNWELVASGVTDGNPLIPNVTEELRETLEWAEADTLWAADVIQLEDGKYYMYYNACRGDSPLSAMGVAVSKKIEGPYKNLGVILKSGMWNKPSEDGTVYDATVHPNVVDPDVFFDNNGKLWMVYGSYSGGIFIMEMDPETGKPMPGQGYGKKLLGGNHSRIEGPYMLYSPDTDYYYLFLSFGGLDARGGYNIRVARSKSPDGPFVDAEGNDMAIVKADATKPLFDDRSIEPYGVKLMGNHLWRDPLGEGRETGYVSPGHNSAYYDEDTGAYYLIFHTRFPRKGEHHEVRVHQFYFNEEGWPVVSPFRYAGEADGKGGVEQLAGDYELVNHGKDISFEIKESAAVRLEPDGSVTGAVSGEWTAGEGDRLRLTIGGDEYNGVWLRSWDSAAGMWTDTFTVLSKQGVSLWGAKRSKQAPPASLGGGDA</sequence>
<feature type="site" description="Important for catalytic activity, responsible for pKa modulation of the active site Glu and correct orientation of both the proton donor and substrate" evidence="6">
    <location>
        <position position="189"/>
    </location>
</feature>
<dbReference type="OrthoDB" id="9801455at2"/>
<dbReference type="SUPFAM" id="SSF75005">
    <property type="entry name" value="Arabinanase/levansucrase/invertase"/>
    <property type="match status" value="1"/>
</dbReference>
<dbReference type="AlphaFoldDB" id="A0A3A1UZI1"/>
<feature type="active site" description="Proton acceptor" evidence="5">
    <location>
        <position position="54"/>
    </location>
</feature>
<dbReference type="InterPro" id="IPR006710">
    <property type="entry name" value="Glyco_hydro_43"/>
</dbReference>
<reference evidence="10 11" key="1">
    <citation type="submission" date="2018-09" db="EMBL/GenBank/DDBJ databases">
        <title>Paenibacillus aracenensis nov. sp. isolated from a cave in southern Spain.</title>
        <authorList>
            <person name="Jurado V."/>
            <person name="Gutierrez-Patricio S."/>
            <person name="Gonzalez-Pimentel J.L."/>
            <person name="Miller A.Z."/>
            <person name="Laiz L."/>
            <person name="Saiz-Jimenez C."/>
        </authorList>
    </citation>
    <scope>NUCLEOTIDE SEQUENCE [LARGE SCALE GENOMIC DNA]</scope>
    <source>
        <strain evidence="10 11">DSM 22867</strain>
    </source>
</reference>
<accession>A0A3A1UZI1</accession>
<dbReference type="Gene3D" id="2.115.10.20">
    <property type="entry name" value="Glycosyl hydrolase domain, family 43"/>
    <property type="match status" value="1"/>
</dbReference>
<dbReference type="Pfam" id="PF16369">
    <property type="entry name" value="GH43_C"/>
    <property type="match status" value="1"/>
</dbReference>
<evidence type="ECO:0000256" key="5">
    <source>
        <dbReference type="PIRSR" id="PIRSR606710-1"/>
    </source>
</evidence>
<dbReference type="EMBL" id="QXQA01000003">
    <property type="protein sequence ID" value="RIX53907.1"/>
    <property type="molecule type" value="Genomic_DNA"/>
</dbReference>
<dbReference type="GO" id="GO:0005975">
    <property type="term" value="P:carbohydrate metabolic process"/>
    <property type="evidence" value="ECO:0007669"/>
    <property type="project" value="InterPro"/>
</dbReference>
<dbReference type="InterPro" id="IPR050727">
    <property type="entry name" value="GH43_arabinanases"/>
</dbReference>
<keyword evidence="3 7" id="KW-0378">Hydrolase</keyword>
<protein>
    <submittedName>
        <fullName evidence="10">Arabinan endo-1,5-alpha-L-arabinosidase</fullName>
    </submittedName>
</protein>
<keyword evidence="8" id="KW-0732">Signal</keyword>
<dbReference type="InterPro" id="IPR032291">
    <property type="entry name" value="Abn2_C"/>
</dbReference>
<proteinExistence type="inferred from homology"/>
<comment type="pathway">
    <text evidence="1">Glycan metabolism; L-arabinan degradation.</text>
</comment>
<organism evidence="10 11">
    <name type="scientific">Paenibacillus nanensis</name>
    <dbReference type="NCBI Taxonomy" id="393251"/>
    <lineage>
        <taxon>Bacteria</taxon>
        <taxon>Bacillati</taxon>
        <taxon>Bacillota</taxon>
        <taxon>Bacilli</taxon>
        <taxon>Bacillales</taxon>
        <taxon>Paenibacillaceae</taxon>
        <taxon>Paenibacillus</taxon>
    </lineage>
</organism>
<evidence type="ECO:0000256" key="6">
    <source>
        <dbReference type="PIRSR" id="PIRSR606710-2"/>
    </source>
</evidence>
<dbReference type="Gene3D" id="2.40.128.10">
    <property type="match status" value="1"/>
</dbReference>
<comment type="caution">
    <text evidence="10">The sequence shown here is derived from an EMBL/GenBank/DDBJ whole genome shotgun (WGS) entry which is preliminary data.</text>
</comment>
<dbReference type="GO" id="GO:0004553">
    <property type="term" value="F:hydrolase activity, hydrolyzing O-glycosyl compounds"/>
    <property type="evidence" value="ECO:0007669"/>
    <property type="project" value="InterPro"/>
</dbReference>
<dbReference type="Proteomes" id="UP000266482">
    <property type="component" value="Unassembled WGS sequence"/>
</dbReference>